<feature type="repeat" description="Solcar" evidence="8">
    <location>
        <begin position="699"/>
        <end position="783"/>
    </location>
</feature>
<gene>
    <name evidence="12" type="ORF">G7K_2399-t1</name>
</gene>
<dbReference type="EMBL" id="BACD03000013">
    <property type="protein sequence ID" value="GAO48219.1"/>
    <property type="molecule type" value="Genomic_DNA"/>
</dbReference>
<dbReference type="PANTHER" id="PTHR45939:SF1">
    <property type="entry name" value="MITOCHONDRIAL THIAMINE PYROPHOSPHATE CARRIER 1-RELATED"/>
    <property type="match status" value="1"/>
</dbReference>
<dbReference type="STRING" id="698492.A0A0E9NEE7"/>
<dbReference type="GO" id="GO:0015217">
    <property type="term" value="F:ADP transmembrane transporter activity"/>
    <property type="evidence" value="ECO:0007669"/>
    <property type="project" value="TreeGrafter"/>
</dbReference>
<dbReference type="PANTHER" id="PTHR45939">
    <property type="entry name" value="PEROXISOMAL MEMBRANE PROTEIN PMP34-RELATED"/>
    <property type="match status" value="1"/>
</dbReference>
<reference evidence="12 13" key="3">
    <citation type="journal article" date="2015" name="Genome Announc.">
        <title>Draft Genome Sequence of the Archiascomycetous Yeast Saitoella complicata.</title>
        <authorList>
            <person name="Yamauchi K."/>
            <person name="Kondo S."/>
            <person name="Hamamoto M."/>
            <person name="Takahashi Y."/>
            <person name="Ogura Y."/>
            <person name="Hayashi T."/>
            <person name="Nishida H."/>
        </authorList>
    </citation>
    <scope>NUCLEOTIDE SEQUENCE [LARGE SCALE GENOMIC DNA]</scope>
    <source>
        <strain evidence="12 13">NRRL Y-17804</strain>
    </source>
</reference>
<dbReference type="GO" id="GO:0019867">
    <property type="term" value="C:outer membrane"/>
    <property type="evidence" value="ECO:0007669"/>
    <property type="project" value="InterPro"/>
</dbReference>
<dbReference type="Gene3D" id="2.40.160.50">
    <property type="entry name" value="membrane protein fhac: a member of the omp85/tpsb transporter family"/>
    <property type="match status" value="1"/>
</dbReference>
<feature type="domain" description="Bacterial surface antigen (D15)" evidence="11">
    <location>
        <begin position="182"/>
        <end position="506"/>
    </location>
</feature>
<dbReference type="Pfam" id="PF00153">
    <property type="entry name" value="Mito_carr"/>
    <property type="match status" value="2"/>
</dbReference>
<feature type="transmembrane region" description="Helical" evidence="10">
    <location>
        <begin position="755"/>
        <end position="777"/>
    </location>
</feature>
<dbReference type="PROSITE" id="PS50920">
    <property type="entry name" value="SOLCAR"/>
    <property type="match status" value="2"/>
</dbReference>
<dbReference type="Pfam" id="PF01103">
    <property type="entry name" value="Omp85"/>
    <property type="match status" value="1"/>
</dbReference>
<dbReference type="InterPro" id="IPR000184">
    <property type="entry name" value="Bac_surfAg_D15"/>
</dbReference>
<evidence type="ECO:0000313" key="12">
    <source>
        <dbReference type="EMBL" id="GAO48219.1"/>
    </source>
</evidence>
<evidence type="ECO:0000256" key="5">
    <source>
        <dbReference type="ARBA" id="ARBA00022737"/>
    </source>
</evidence>
<evidence type="ECO:0000256" key="4">
    <source>
        <dbReference type="ARBA" id="ARBA00022692"/>
    </source>
</evidence>
<evidence type="ECO:0000256" key="9">
    <source>
        <dbReference type="SAM" id="MobiDB-lite"/>
    </source>
</evidence>
<dbReference type="InterPro" id="IPR023395">
    <property type="entry name" value="MCP_dom_sf"/>
</dbReference>
<keyword evidence="5" id="KW-0677">Repeat</keyword>
<dbReference type="SUPFAM" id="SSF103506">
    <property type="entry name" value="Mitochondrial carrier"/>
    <property type="match status" value="1"/>
</dbReference>
<evidence type="ECO:0000256" key="6">
    <source>
        <dbReference type="ARBA" id="ARBA00022989"/>
    </source>
</evidence>
<comment type="caution">
    <text evidence="12">The sequence shown here is derived from an EMBL/GenBank/DDBJ whole genome shotgun (WGS) entry which is preliminary data.</text>
</comment>
<keyword evidence="13" id="KW-1185">Reference proteome</keyword>
<keyword evidence="3" id="KW-0813">Transport</keyword>
<evidence type="ECO:0000256" key="3">
    <source>
        <dbReference type="ARBA" id="ARBA00022448"/>
    </source>
</evidence>
<keyword evidence="7 8" id="KW-0472">Membrane</keyword>
<reference evidence="12 13" key="2">
    <citation type="journal article" date="2014" name="J. Gen. Appl. Microbiol.">
        <title>The early diverging ascomycetous budding yeast Saitoella complicata has three histone deacetylases belonging to the Clr6, Hos2, and Rpd3 lineages.</title>
        <authorList>
            <person name="Nishida H."/>
            <person name="Matsumoto T."/>
            <person name="Kondo S."/>
            <person name="Hamamoto M."/>
            <person name="Yoshikawa H."/>
        </authorList>
    </citation>
    <scope>NUCLEOTIDE SEQUENCE [LARGE SCALE GENOMIC DNA]</scope>
    <source>
        <strain evidence="12 13">NRRL Y-17804</strain>
    </source>
</reference>
<evidence type="ECO:0000256" key="2">
    <source>
        <dbReference type="ARBA" id="ARBA00006375"/>
    </source>
</evidence>
<comment type="similarity">
    <text evidence="2">Belongs to the mitochondrial carrier (TC 2.A.29) family.</text>
</comment>
<dbReference type="Gene3D" id="1.50.40.10">
    <property type="entry name" value="Mitochondrial carrier domain"/>
    <property type="match status" value="1"/>
</dbReference>
<evidence type="ECO:0000256" key="1">
    <source>
        <dbReference type="ARBA" id="ARBA00004141"/>
    </source>
</evidence>
<evidence type="ECO:0000313" key="13">
    <source>
        <dbReference type="Proteomes" id="UP000033140"/>
    </source>
</evidence>
<comment type="subcellular location">
    <subcellularLocation>
        <location evidence="1">Membrane</location>
        <topology evidence="1">Multi-pass membrane protein</topology>
    </subcellularLocation>
</comment>
<dbReference type="InterPro" id="IPR018108">
    <property type="entry name" value="MCP_transmembrane"/>
</dbReference>
<evidence type="ECO:0000256" key="10">
    <source>
        <dbReference type="SAM" id="Phobius"/>
    </source>
</evidence>
<accession>A0A0E9NEE7</accession>
<organism evidence="12 13">
    <name type="scientific">Saitoella complicata (strain BCRC 22490 / CBS 7301 / JCM 7358 / NBRC 10748 / NRRL Y-17804)</name>
    <dbReference type="NCBI Taxonomy" id="698492"/>
    <lineage>
        <taxon>Eukaryota</taxon>
        <taxon>Fungi</taxon>
        <taxon>Dikarya</taxon>
        <taxon>Ascomycota</taxon>
        <taxon>Taphrinomycotina</taxon>
        <taxon>Taphrinomycotina incertae sedis</taxon>
        <taxon>Saitoella</taxon>
    </lineage>
</organism>
<name>A0A0E9NEE7_SAICN</name>
<evidence type="ECO:0000256" key="8">
    <source>
        <dbReference type="PROSITE-ProRule" id="PRU00282"/>
    </source>
</evidence>
<feature type="transmembrane region" description="Helical" evidence="10">
    <location>
        <begin position="660"/>
        <end position="681"/>
    </location>
</feature>
<dbReference type="AlphaFoldDB" id="A0A0E9NEE7"/>
<dbReference type="Proteomes" id="UP000033140">
    <property type="component" value="Unassembled WGS sequence"/>
</dbReference>
<feature type="transmembrane region" description="Helical" evidence="10">
    <location>
        <begin position="797"/>
        <end position="816"/>
    </location>
</feature>
<proteinExistence type="inferred from homology"/>
<evidence type="ECO:0000259" key="11">
    <source>
        <dbReference type="Pfam" id="PF01103"/>
    </source>
</evidence>
<feature type="region of interest" description="Disordered" evidence="9">
    <location>
        <begin position="1"/>
        <end position="20"/>
    </location>
</feature>
<dbReference type="InterPro" id="IPR052217">
    <property type="entry name" value="Mito/Peroxisomal_Carrier"/>
</dbReference>
<reference evidence="12 13" key="1">
    <citation type="journal article" date="2011" name="J. Gen. Appl. Microbiol.">
        <title>Draft genome sequencing of the enigmatic yeast Saitoella complicata.</title>
        <authorList>
            <person name="Nishida H."/>
            <person name="Hamamoto M."/>
            <person name="Sugiyama J."/>
        </authorList>
    </citation>
    <scope>NUCLEOTIDE SEQUENCE [LARGE SCALE GENOMIC DNA]</scope>
    <source>
        <strain evidence="12 13">NRRL Y-17804</strain>
    </source>
</reference>
<protein>
    <recommendedName>
        <fullName evidence="11">Bacterial surface antigen (D15) domain-containing protein</fullName>
    </recommendedName>
</protein>
<keyword evidence="6 10" id="KW-1133">Transmembrane helix</keyword>
<keyword evidence="4 8" id="KW-0812">Transmembrane</keyword>
<feature type="repeat" description="Solcar" evidence="8">
    <location>
        <begin position="792"/>
        <end position="900"/>
    </location>
</feature>
<evidence type="ECO:0000256" key="7">
    <source>
        <dbReference type="ARBA" id="ARBA00023136"/>
    </source>
</evidence>
<sequence length="918" mass="99484">MSIPGFLDEPLVPPESPRSPLSFDAELKTLEDIDVAAEREARIREQQRQRYEKAAAGLREIVTDSSSLYVNISSIRIAGTERTRPAFLEQVLQPILNSQQSDECLKSSLDRLQETADCLKRFGIFDDISISLDRAESPLAHIHDVDATLHLTESSSRVSIQPSTHLSGSDASARARVSVGHLLGGAEELSVAAEIGNRSRNAYEVKLDAPWKASPDTRVSLSGFSSHRDNRVQMSYKELQRGVKLLWTHQDPVPGSARHEFGYEATWRTLTNLLPTASPIVKSSAGDSLKSSLVHRYSLSTHDNDLLPTSGYSVRTLAELAGAGPLGGDAHHLKTELHTSTANLLHHPSQTSATLGLRTGCIYGLKGSTKVQDRFHLGGPSNVRGFREAGLGPHQRGDSVGGEIYLAFGLGLQTKLPLNTSSDHGLRLQTFLDGGSLLALDPSRSVPRTVAELVTRPSVSMGAGIVWAGETFGQPLRVEANFVLPVVARRGEGVRKGVQVGVGLEFISIESRFLSLTNPPIRLVLTGISRYGNVHGSTPHRLARLPLTALLEQAPSPQYLISFITVLQPLEDLISITQDPRSNLRKPTGWLSFPSSNTPLFLPSETPSRELWVRCSQISVVKTRTQVAKDSEDDTAATSKPKAKSTVAAVLDLIKSPSEAYAGLFGSLIGNASTSMVFFYFHTLFKTHAAKRFSTDGKLSIPADLAVGALAGAIAQIFTIPVNVATTLQQTLPPSRRQDLMATCRTIVQSDGVIGLWKGLGASLVLCVNPAITYGFFEKVRESLYGNTGGKLTPGQAFVVGAISKAIATIVTYPYIMAKVRLQAGAGKHSPVTSGKSYAEAANPLVDGTLQEKENAITVLQKVLKRDGLKGWYRGLDAQIYKAVLTQAILFYAKEHFTRYTILMWAMARNMRAKVAAR</sequence>